<evidence type="ECO:0000313" key="3">
    <source>
        <dbReference type="Proteomes" id="UP000298133"/>
    </source>
</evidence>
<reference evidence="2 3" key="1">
    <citation type="submission" date="2019-03" db="EMBL/GenBank/DDBJ databases">
        <title>Draft genome of Gammaproteobacteria bacterium LSUCC0057, a member of the SAR92 clade.</title>
        <authorList>
            <person name="Lanclos V.C."/>
            <person name="Doiron C."/>
            <person name="Henson M.W."/>
            <person name="Thrash J.C."/>
        </authorList>
    </citation>
    <scope>NUCLEOTIDE SEQUENCE [LARGE SCALE GENOMIC DNA]</scope>
    <source>
        <strain evidence="2 3">LSUCC0057</strain>
    </source>
</reference>
<protein>
    <submittedName>
        <fullName evidence="2">DUF3604 domain-containing protein</fullName>
    </submittedName>
</protein>
<keyword evidence="3" id="KW-1185">Reference proteome</keyword>
<dbReference type="EMBL" id="SPIA01000001">
    <property type="protein sequence ID" value="TFH68792.1"/>
    <property type="molecule type" value="Genomic_DNA"/>
</dbReference>
<comment type="caution">
    <text evidence="2">The sequence shown here is derived from an EMBL/GenBank/DDBJ whole genome shotgun (WGS) entry which is preliminary data.</text>
</comment>
<name>A0A4Y8UK76_9GAMM</name>
<organism evidence="2 3">
    <name type="scientific">Gammaproteobacteria bacterium LSUCC0057</name>
    <dbReference type="NCBI Taxonomy" id="2559237"/>
    <lineage>
        <taxon>Bacteria</taxon>
        <taxon>Pseudomonadati</taxon>
        <taxon>Pseudomonadota</taxon>
        <taxon>Gammaproteobacteria</taxon>
        <taxon>Cellvibrionales</taxon>
        <taxon>Porticoccaceae</taxon>
        <taxon>SAR92 clade</taxon>
    </lineage>
</organism>
<accession>A0A4Y8UK76</accession>
<dbReference type="AlphaFoldDB" id="A0A4Y8UK76"/>
<proteinExistence type="predicted"/>
<dbReference type="Proteomes" id="UP000298133">
    <property type="component" value="Unassembled WGS sequence"/>
</dbReference>
<evidence type="ECO:0000256" key="1">
    <source>
        <dbReference type="SAM" id="SignalP"/>
    </source>
</evidence>
<sequence>MSRRKIIQTVTMAALLALTGVAQTAPAAAKTTRSEPDCNNRTITRQALFGDLHVHTRYSFDSYLSSQRNTPDDAYRYAKGEAITLPNARGEQLLKASIGRPIDFAAVTDHAEFLGQVNVCTSDPASIGYWWPHCALMRSQNIWLQLISASWWTKLGGQLETETETSFVCSLGDCAAGEASFWSDIQAAAERHYDRSSDCQFTTFIGYEFTDAPNQNNMHRNVIFRNTNVPKSPISTYDTGRGNFTELWSLLRQECTDQDSGCDVITIPHNPNLSGGLMFRDPLTETEQNDRLFFEPIIELTQHKGSSECRFDRLRGIGLDTEDTLCDFEQVVSDNLTMLGSVNGKVRTARADPVTIEQFGARNMARNALKAGLVLEQKNGVNPMAFGFIGSTDTHSATAGGAEEDNYVGHLGRRDADYRNVQDHFFSNPGGYAVVWAEQNSRDSIFNAMKRRETYATSGTRPIIRFFAGDYPDNLCEQPDQLITAYRHGVPMGGELLGSNQADGPSFFVSAAKDNGTPTVPGVDLQRLQIIKGWVDATGQSHETVYDVAGGANQAGIDPSDCRPTGSGHAQLCTVWHDPKFDPEQSAFYYLRAIENPSCRWSTRQCLAANVSPFSPTCSTDAEVASQFARDNLGASGDVYGNCCTDPNQQPFYSPVIQERAWSSPIWYKPNKKPN</sequence>
<dbReference type="Pfam" id="PF12228">
    <property type="entry name" value="DUF3604"/>
    <property type="match status" value="1"/>
</dbReference>
<feature type="chain" id="PRO_5021289374" evidence="1">
    <location>
        <begin position="28"/>
        <end position="675"/>
    </location>
</feature>
<gene>
    <name evidence="2" type="ORF">E3W66_02235</name>
</gene>
<dbReference type="OrthoDB" id="543560at2"/>
<feature type="signal peptide" evidence="1">
    <location>
        <begin position="1"/>
        <end position="27"/>
    </location>
</feature>
<evidence type="ECO:0000313" key="2">
    <source>
        <dbReference type="EMBL" id="TFH68792.1"/>
    </source>
</evidence>
<dbReference type="InterPro" id="IPR022028">
    <property type="entry name" value="DUF3604"/>
</dbReference>
<keyword evidence="1" id="KW-0732">Signal</keyword>
<dbReference type="Gene3D" id="3.20.20.140">
    <property type="entry name" value="Metal-dependent hydrolases"/>
    <property type="match status" value="1"/>
</dbReference>